<organism evidence="8 9">
    <name type="scientific">Reticulibacter mediterranei</name>
    <dbReference type="NCBI Taxonomy" id="2778369"/>
    <lineage>
        <taxon>Bacteria</taxon>
        <taxon>Bacillati</taxon>
        <taxon>Chloroflexota</taxon>
        <taxon>Ktedonobacteria</taxon>
        <taxon>Ktedonobacterales</taxon>
        <taxon>Reticulibacteraceae</taxon>
        <taxon>Reticulibacter</taxon>
    </lineage>
</organism>
<keyword evidence="2" id="KW-0963">Cytoplasm</keyword>
<dbReference type="SMART" id="SM00028">
    <property type="entry name" value="TPR"/>
    <property type="match status" value="5"/>
</dbReference>
<proteinExistence type="inferred from homology"/>
<keyword evidence="4 6" id="KW-0802">TPR repeat</keyword>
<dbReference type="RefSeq" id="WP_220203213.1">
    <property type="nucleotide sequence ID" value="NZ_BNJK01000001.1"/>
</dbReference>
<dbReference type="Gene3D" id="1.10.260.40">
    <property type="entry name" value="lambda repressor-like DNA-binding domains"/>
    <property type="match status" value="1"/>
</dbReference>
<dbReference type="CDD" id="cd00093">
    <property type="entry name" value="HTH_XRE"/>
    <property type="match status" value="1"/>
</dbReference>
<keyword evidence="9" id="KW-1185">Reference proteome</keyword>
<dbReference type="SMART" id="SM00530">
    <property type="entry name" value="HTH_XRE"/>
    <property type="match status" value="1"/>
</dbReference>
<dbReference type="InterPro" id="IPR010982">
    <property type="entry name" value="Lambda_DNA-bd_dom_sf"/>
</dbReference>
<dbReference type="SUPFAM" id="SSF47413">
    <property type="entry name" value="lambda repressor-like DNA-binding domains"/>
    <property type="match status" value="1"/>
</dbReference>
<comment type="caution">
    <text evidence="8">The sequence shown here is derived from an EMBL/GenBank/DDBJ whole genome shotgun (WGS) entry which is preliminary data.</text>
</comment>
<evidence type="ECO:0000256" key="5">
    <source>
        <dbReference type="ARBA" id="ARBA00038253"/>
    </source>
</evidence>
<dbReference type="PROSITE" id="PS50005">
    <property type="entry name" value="TPR"/>
    <property type="match status" value="1"/>
</dbReference>
<evidence type="ECO:0000256" key="3">
    <source>
        <dbReference type="ARBA" id="ARBA00022737"/>
    </source>
</evidence>
<sequence length="448" mass="51215">MSPEASSKIGKTVGEKLRAARIAQRFTQSQLAAPDFSVSYISAIERGQIHPSLRALEILAARLGLSSTQLLPHRGQSEDRHGAQLNIPEREDDEMDAILLEANLQIWQGEAEKVVTQLSKISIKRLKRQQQLQHRYLLGLAYFTVAQFQECEDALNEALQIAKELNNQYLTVRILDRLALAYAAMRNYPQAILSHQRCLHLLETQEAHDPFFATQVYMHMGQHYTHLDNVEQALEMFHKALEATANYTTIQAIQQLYLDMSCRYGANKEYDLATQYAYKCFYSSDKENMKHLRSELYHYLGQANLKGDPEETRTFLDTALQDKQVTQDTLALASILNTNAEWYFQQQALTEATENAQRALTLTEPFDDTLIRATVLITLGRIEYAQSLAEAGDQHFTAGLSMLERLGRHEELANESVNYAEILEQHGKEREAFAYFRRAFQSQQKMGK</sequence>
<dbReference type="PROSITE" id="PS50943">
    <property type="entry name" value="HTH_CROC1"/>
    <property type="match status" value="1"/>
</dbReference>
<dbReference type="InterPro" id="IPR001387">
    <property type="entry name" value="Cro/C1-type_HTH"/>
</dbReference>
<dbReference type="PANTHER" id="PTHR46630">
    <property type="entry name" value="TETRATRICOPEPTIDE REPEAT PROTEIN 29"/>
    <property type="match status" value="1"/>
</dbReference>
<evidence type="ECO:0000256" key="1">
    <source>
        <dbReference type="ARBA" id="ARBA00004496"/>
    </source>
</evidence>
<keyword evidence="3" id="KW-0677">Repeat</keyword>
<dbReference type="EMBL" id="BNJK01000001">
    <property type="protein sequence ID" value="GHO92374.1"/>
    <property type="molecule type" value="Genomic_DNA"/>
</dbReference>
<dbReference type="Pfam" id="PF13560">
    <property type="entry name" value="HTH_31"/>
    <property type="match status" value="1"/>
</dbReference>
<comment type="subcellular location">
    <subcellularLocation>
        <location evidence="1">Cytoplasm</location>
    </subcellularLocation>
</comment>
<evidence type="ECO:0000256" key="2">
    <source>
        <dbReference type="ARBA" id="ARBA00022490"/>
    </source>
</evidence>
<dbReference type="Gene3D" id="1.25.40.10">
    <property type="entry name" value="Tetratricopeptide repeat domain"/>
    <property type="match status" value="2"/>
</dbReference>
<evidence type="ECO:0000256" key="6">
    <source>
        <dbReference type="PROSITE-ProRule" id="PRU00339"/>
    </source>
</evidence>
<feature type="repeat" description="TPR" evidence="6">
    <location>
        <begin position="214"/>
        <end position="247"/>
    </location>
</feature>
<accession>A0A8J3IJ59</accession>
<protein>
    <recommendedName>
        <fullName evidence="7">HTH cro/C1-type domain-containing protein</fullName>
    </recommendedName>
</protein>
<dbReference type="GO" id="GO:0005737">
    <property type="term" value="C:cytoplasm"/>
    <property type="evidence" value="ECO:0007669"/>
    <property type="project" value="UniProtKB-SubCell"/>
</dbReference>
<evidence type="ECO:0000256" key="4">
    <source>
        <dbReference type="ARBA" id="ARBA00022803"/>
    </source>
</evidence>
<gene>
    <name evidence="8" type="ORF">KSF_024220</name>
</gene>
<reference evidence="8" key="1">
    <citation type="submission" date="2020-10" db="EMBL/GenBank/DDBJ databases">
        <title>Taxonomic study of unclassified bacteria belonging to the class Ktedonobacteria.</title>
        <authorList>
            <person name="Yabe S."/>
            <person name="Wang C.M."/>
            <person name="Zheng Y."/>
            <person name="Sakai Y."/>
            <person name="Cavaletti L."/>
            <person name="Monciardini P."/>
            <person name="Donadio S."/>
        </authorList>
    </citation>
    <scope>NUCLEOTIDE SEQUENCE</scope>
    <source>
        <strain evidence="8">ID150040</strain>
    </source>
</reference>
<evidence type="ECO:0000259" key="7">
    <source>
        <dbReference type="PROSITE" id="PS50943"/>
    </source>
</evidence>
<dbReference type="SUPFAM" id="SSF48452">
    <property type="entry name" value="TPR-like"/>
    <property type="match status" value="2"/>
</dbReference>
<dbReference type="Proteomes" id="UP000597444">
    <property type="component" value="Unassembled WGS sequence"/>
</dbReference>
<feature type="domain" description="HTH cro/C1-type" evidence="7">
    <location>
        <begin position="17"/>
        <end position="70"/>
    </location>
</feature>
<dbReference type="GO" id="GO:0003677">
    <property type="term" value="F:DNA binding"/>
    <property type="evidence" value="ECO:0007669"/>
    <property type="project" value="InterPro"/>
</dbReference>
<name>A0A8J3IJ59_9CHLR</name>
<evidence type="ECO:0000313" key="9">
    <source>
        <dbReference type="Proteomes" id="UP000597444"/>
    </source>
</evidence>
<evidence type="ECO:0000313" key="8">
    <source>
        <dbReference type="EMBL" id="GHO92374.1"/>
    </source>
</evidence>
<comment type="similarity">
    <text evidence="5">Belongs to the Rap family.</text>
</comment>
<dbReference type="InterPro" id="IPR019734">
    <property type="entry name" value="TPR_rpt"/>
</dbReference>
<dbReference type="PANTHER" id="PTHR46630:SF1">
    <property type="entry name" value="TETRATRICOPEPTIDE REPEAT PROTEIN 29"/>
    <property type="match status" value="1"/>
</dbReference>
<dbReference type="InterPro" id="IPR051476">
    <property type="entry name" value="Bac_ResReg_Asp_Phosphatase"/>
</dbReference>
<dbReference type="AlphaFoldDB" id="A0A8J3IJ59"/>
<dbReference type="InterPro" id="IPR011990">
    <property type="entry name" value="TPR-like_helical_dom_sf"/>
</dbReference>